<proteinExistence type="predicted"/>
<evidence type="ECO:0000256" key="1">
    <source>
        <dbReference type="SAM" id="MobiDB-lite"/>
    </source>
</evidence>
<gene>
    <name evidence="2" type="ORF">FHK92_15305</name>
</gene>
<accession>A0A7V8RMD8</accession>
<evidence type="ECO:0000313" key="3">
    <source>
        <dbReference type="Proteomes" id="UP000572407"/>
    </source>
</evidence>
<dbReference type="InterPro" id="IPR013783">
    <property type="entry name" value="Ig-like_fold"/>
</dbReference>
<dbReference type="EMBL" id="VDLV01000020">
    <property type="protein sequence ID" value="MBA1379166.1"/>
    <property type="molecule type" value="Genomic_DNA"/>
</dbReference>
<reference evidence="2 3" key="1">
    <citation type="submission" date="2019-06" db="EMBL/GenBank/DDBJ databases">
        <title>Analysis of the biodiversity of Brassica napus bacterial endophytes for the selection of potential efficient biofertilizers for rapeseed crops.</title>
        <authorList>
            <person name="Jimenez-Gomez A."/>
            <person name="Saati-Santamaria Z."/>
            <person name="Menendez E."/>
            <person name="Rivas R."/>
            <person name="Mateos P.F."/>
            <person name="Velazquez E."/>
            <person name="Garcia-Fraile P."/>
        </authorList>
    </citation>
    <scope>NUCLEOTIDE SEQUENCE [LARGE SCALE GENOMIC DNA]</scope>
    <source>
        <strain evidence="2 3">CDVBN10</strain>
    </source>
</reference>
<name>A0A7V8RMD8_9PSED</name>
<organism evidence="2 3">
    <name type="scientific">Pseudomonas brassicacearum subsp. neoaurantiaca</name>
    <dbReference type="NCBI Taxonomy" id="494916"/>
    <lineage>
        <taxon>Bacteria</taxon>
        <taxon>Pseudomonadati</taxon>
        <taxon>Pseudomonadota</taxon>
        <taxon>Gammaproteobacteria</taxon>
        <taxon>Pseudomonadales</taxon>
        <taxon>Pseudomonadaceae</taxon>
        <taxon>Pseudomonas</taxon>
    </lineage>
</organism>
<feature type="region of interest" description="Disordered" evidence="1">
    <location>
        <begin position="1"/>
        <end position="29"/>
    </location>
</feature>
<dbReference type="RefSeq" id="WP_181288708.1">
    <property type="nucleotide sequence ID" value="NZ_VDLV01000020.1"/>
</dbReference>
<dbReference type="AlphaFoldDB" id="A0A7V8RMD8"/>
<sequence>MTTDNGNTETFDGDSASSDDAGGGVSIEPVQDARAVETVIVASFGDYWANLKVEYWWAPDGRTFTVNTKQYRARGNGGNSGDVELRIMSGDNNTGWQRLTDRATQNGEWHNLTGQLTVQGNIAATATIGFHYIYDRSMADDPHLYGSEIVNYTVPQPTITSPGNGDGVSPRFTIRGTGVTGAEVVVFRRNSSSQIAPPAQVQNGQWNTTVSPAIALGNFNFSSRQRINGQNSEWAHVQVTVVLDPPVITGPINNSTGTELRPNFSGTGDNGAQVQIFRNGDTPMSNAVNVANNRTWSATLNQNLNWGPNTLTARQKMGNVFSANSSVTVTLLPHPPSITSPTADTQDRQFTVSGTNGVNGATVRIYLESNNSLVGTGQPNTTANWNVTVTVPPGPVSLVATQTINGAVSGLSGAQGFRIRPPKLTEPTVTYPVPERAVFSGTGYPGATVDIVIERGPTGAVAPDSVTVRDAGTWETERTAFPPGSYELKLIQKVRSGANSWIESEPLTYLVDRQPPASAGVTDTTTVN</sequence>
<evidence type="ECO:0000313" key="2">
    <source>
        <dbReference type="EMBL" id="MBA1379166.1"/>
    </source>
</evidence>
<dbReference type="Gene3D" id="2.60.40.10">
    <property type="entry name" value="Immunoglobulins"/>
    <property type="match status" value="1"/>
</dbReference>
<feature type="compositionally biased region" description="Polar residues" evidence="1">
    <location>
        <begin position="1"/>
        <end position="10"/>
    </location>
</feature>
<protein>
    <submittedName>
        <fullName evidence="2">Uncharacterized protein</fullName>
    </submittedName>
</protein>
<dbReference type="Proteomes" id="UP000572407">
    <property type="component" value="Unassembled WGS sequence"/>
</dbReference>
<comment type="caution">
    <text evidence="2">The sequence shown here is derived from an EMBL/GenBank/DDBJ whole genome shotgun (WGS) entry which is preliminary data.</text>
</comment>